<sequence length="89" mass="9663">MGGGPGRAARAPRCGLSPQLGPRPLRMLVGLRSLSLVRGPAWSVPLWISRAGPESPQSSSQLVAASHRRARARIVWRASVRPSSWRRFA</sequence>
<dbReference type="Gramene" id="OE9A010867T1">
    <property type="protein sequence ID" value="OE9A010867C1"/>
    <property type="gene ID" value="OE9A010867"/>
</dbReference>
<dbReference type="Proteomes" id="UP000594638">
    <property type="component" value="Unassembled WGS sequence"/>
</dbReference>
<accession>A0A8S0TLU3</accession>
<dbReference type="EMBL" id="CACTIH010006446">
    <property type="protein sequence ID" value="CAA3004729.1"/>
    <property type="molecule type" value="Genomic_DNA"/>
</dbReference>
<protein>
    <submittedName>
        <fullName evidence="1">Uncharacterized protein</fullName>
    </submittedName>
</protein>
<reference evidence="1 2" key="1">
    <citation type="submission" date="2019-12" db="EMBL/GenBank/DDBJ databases">
        <authorList>
            <person name="Alioto T."/>
            <person name="Alioto T."/>
            <person name="Gomez Garrido J."/>
        </authorList>
    </citation>
    <scope>NUCLEOTIDE SEQUENCE [LARGE SCALE GENOMIC DNA]</scope>
</reference>
<comment type="caution">
    <text evidence="1">The sequence shown here is derived from an EMBL/GenBank/DDBJ whole genome shotgun (WGS) entry which is preliminary data.</text>
</comment>
<proteinExistence type="predicted"/>
<evidence type="ECO:0000313" key="2">
    <source>
        <dbReference type="Proteomes" id="UP000594638"/>
    </source>
</evidence>
<name>A0A8S0TLU3_OLEEU</name>
<dbReference type="AlphaFoldDB" id="A0A8S0TLU3"/>
<gene>
    <name evidence="1" type="ORF">OLEA9_A010867</name>
</gene>
<keyword evidence="2" id="KW-1185">Reference proteome</keyword>
<organism evidence="1 2">
    <name type="scientific">Olea europaea subsp. europaea</name>
    <dbReference type="NCBI Taxonomy" id="158383"/>
    <lineage>
        <taxon>Eukaryota</taxon>
        <taxon>Viridiplantae</taxon>
        <taxon>Streptophyta</taxon>
        <taxon>Embryophyta</taxon>
        <taxon>Tracheophyta</taxon>
        <taxon>Spermatophyta</taxon>
        <taxon>Magnoliopsida</taxon>
        <taxon>eudicotyledons</taxon>
        <taxon>Gunneridae</taxon>
        <taxon>Pentapetalae</taxon>
        <taxon>asterids</taxon>
        <taxon>lamiids</taxon>
        <taxon>Lamiales</taxon>
        <taxon>Oleaceae</taxon>
        <taxon>Oleeae</taxon>
        <taxon>Olea</taxon>
    </lineage>
</organism>
<evidence type="ECO:0000313" key="1">
    <source>
        <dbReference type="EMBL" id="CAA3004729.1"/>
    </source>
</evidence>